<dbReference type="InterPro" id="IPR036641">
    <property type="entry name" value="HPT_dom_sf"/>
</dbReference>
<evidence type="ECO:0000313" key="3">
    <source>
        <dbReference type="EMBL" id="PTX63744.1"/>
    </source>
</evidence>
<dbReference type="GO" id="GO:0004672">
    <property type="term" value="F:protein kinase activity"/>
    <property type="evidence" value="ECO:0007669"/>
    <property type="project" value="UniProtKB-ARBA"/>
</dbReference>
<dbReference type="Proteomes" id="UP000244090">
    <property type="component" value="Unassembled WGS sequence"/>
</dbReference>
<keyword evidence="4" id="KW-1185">Reference proteome</keyword>
<sequence>MELDRPNLSYIKALADGDADFEANLISIVKKELPKEKEAFLESIREQNYQNSAEHVHKIKHKISILGLEKSYDFAIAFEEELKNDNPSQLDTFLRILQNMEEFLTTI</sequence>
<name>A0A2T6C602_9FLAO</name>
<dbReference type="AlphaFoldDB" id="A0A2T6C602"/>
<comment type="caution">
    <text evidence="3">The sequence shown here is derived from an EMBL/GenBank/DDBJ whole genome shotgun (WGS) entry which is preliminary data.</text>
</comment>
<dbReference type="PROSITE" id="PS50894">
    <property type="entry name" value="HPT"/>
    <property type="match status" value="1"/>
</dbReference>
<dbReference type="EMBL" id="QBKT01000001">
    <property type="protein sequence ID" value="PTX63744.1"/>
    <property type="molecule type" value="Genomic_DNA"/>
</dbReference>
<evidence type="ECO:0000256" key="1">
    <source>
        <dbReference type="PROSITE-ProRule" id="PRU00110"/>
    </source>
</evidence>
<evidence type="ECO:0000313" key="4">
    <source>
        <dbReference type="Proteomes" id="UP000244090"/>
    </source>
</evidence>
<organism evidence="3 4">
    <name type="scientific">Kordia periserrulae</name>
    <dbReference type="NCBI Taxonomy" id="701523"/>
    <lineage>
        <taxon>Bacteria</taxon>
        <taxon>Pseudomonadati</taxon>
        <taxon>Bacteroidota</taxon>
        <taxon>Flavobacteriia</taxon>
        <taxon>Flavobacteriales</taxon>
        <taxon>Flavobacteriaceae</taxon>
        <taxon>Kordia</taxon>
    </lineage>
</organism>
<dbReference type="InterPro" id="IPR008207">
    <property type="entry name" value="Sig_transdc_His_kin_Hpt_dom"/>
</dbReference>
<keyword evidence="1" id="KW-0597">Phosphoprotein</keyword>
<accession>A0A2T6C602</accession>
<dbReference type="Gene3D" id="1.20.120.160">
    <property type="entry name" value="HPT domain"/>
    <property type="match status" value="1"/>
</dbReference>
<protein>
    <recommendedName>
        <fullName evidence="2">HPt domain-containing protein</fullName>
    </recommendedName>
</protein>
<reference evidence="3 4" key="1">
    <citation type="submission" date="2018-04" db="EMBL/GenBank/DDBJ databases">
        <title>Genomic Encyclopedia of Archaeal and Bacterial Type Strains, Phase II (KMG-II): from individual species to whole genera.</title>
        <authorList>
            <person name="Goeker M."/>
        </authorList>
    </citation>
    <scope>NUCLEOTIDE SEQUENCE [LARGE SCALE GENOMIC DNA]</scope>
    <source>
        <strain evidence="3 4">DSM 25731</strain>
    </source>
</reference>
<feature type="domain" description="HPt" evidence="2">
    <location>
        <begin position="18"/>
        <end position="107"/>
    </location>
</feature>
<evidence type="ECO:0000259" key="2">
    <source>
        <dbReference type="PROSITE" id="PS50894"/>
    </source>
</evidence>
<feature type="modified residue" description="Phosphohistidine" evidence="1">
    <location>
        <position position="57"/>
    </location>
</feature>
<dbReference type="RefSeq" id="WP_108113121.1">
    <property type="nucleotide sequence ID" value="NZ_QBKT01000001.1"/>
</dbReference>
<proteinExistence type="predicted"/>
<dbReference type="OrthoDB" id="1441381at2"/>
<dbReference type="SUPFAM" id="SSF47226">
    <property type="entry name" value="Histidine-containing phosphotransfer domain, HPT domain"/>
    <property type="match status" value="1"/>
</dbReference>
<dbReference type="GO" id="GO:0000160">
    <property type="term" value="P:phosphorelay signal transduction system"/>
    <property type="evidence" value="ECO:0007669"/>
    <property type="project" value="InterPro"/>
</dbReference>
<gene>
    <name evidence="3" type="ORF">C8N46_101349</name>
</gene>